<evidence type="ECO:0000256" key="1">
    <source>
        <dbReference type="ARBA" id="ARBA00023002"/>
    </source>
</evidence>
<evidence type="ECO:0000259" key="2">
    <source>
        <dbReference type="Pfam" id="PF00107"/>
    </source>
</evidence>
<gene>
    <name evidence="3" type="ORF">CYLTODRAFT_100835</name>
</gene>
<proteinExistence type="predicted"/>
<dbReference type="InterPro" id="IPR013149">
    <property type="entry name" value="ADH-like_C"/>
</dbReference>
<dbReference type="SUPFAM" id="SSF50129">
    <property type="entry name" value="GroES-like"/>
    <property type="match status" value="1"/>
</dbReference>
<feature type="domain" description="Alcohol dehydrogenase-like C-terminal" evidence="2">
    <location>
        <begin position="101"/>
        <end position="218"/>
    </location>
</feature>
<dbReference type="InterPro" id="IPR045010">
    <property type="entry name" value="MDR_fam"/>
</dbReference>
<dbReference type="OrthoDB" id="809632at2759"/>
<dbReference type="SUPFAM" id="SSF51735">
    <property type="entry name" value="NAD(P)-binding Rossmann-fold domains"/>
    <property type="match status" value="1"/>
</dbReference>
<dbReference type="PANTHER" id="PTHR43205">
    <property type="entry name" value="PROSTAGLANDIN REDUCTASE"/>
    <property type="match status" value="1"/>
</dbReference>
<dbReference type="InterPro" id="IPR036291">
    <property type="entry name" value="NAD(P)-bd_dom_sf"/>
</dbReference>
<dbReference type="FunFam" id="3.40.50.720:FF:000121">
    <property type="entry name" value="Prostaglandin reductase 2"/>
    <property type="match status" value="1"/>
</dbReference>
<evidence type="ECO:0000313" key="4">
    <source>
        <dbReference type="Proteomes" id="UP000054007"/>
    </source>
</evidence>
<dbReference type="AlphaFoldDB" id="A0A0D7B2R6"/>
<sequence>MFVRGEPLANLSVGRVVRSEDANYEAGDHVYGFFTFEEYSIVHSNMPGIPPMSKLPNKEGLPWSVYVGAAGMPGMTAYFGYHEYAEAKRGQTIFVSSGAGAVGSQVIQLAKIDGLKVIASAGSDDKVAFMKEIGADVAFNYKTTDVDKVLEEEGPLDIYWDHVGGSTLDTALGQMNLDGRVLVCGMIAGYNVGQAYSYKNLAIINSRTLLVKGFYVMDPRLVQKWSASFSREVPALLANGNLKYKEDKTPFAQTWRRQAKRFEISIWGRITERASL</sequence>
<reference evidence="3 4" key="1">
    <citation type="journal article" date="2015" name="Fungal Genet. Biol.">
        <title>Evolution of novel wood decay mechanisms in Agaricales revealed by the genome sequences of Fistulina hepatica and Cylindrobasidium torrendii.</title>
        <authorList>
            <person name="Floudas D."/>
            <person name="Held B.W."/>
            <person name="Riley R."/>
            <person name="Nagy L.G."/>
            <person name="Koehler G."/>
            <person name="Ransdell A.S."/>
            <person name="Younus H."/>
            <person name="Chow J."/>
            <person name="Chiniquy J."/>
            <person name="Lipzen A."/>
            <person name="Tritt A."/>
            <person name="Sun H."/>
            <person name="Haridas S."/>
            <person name="LaButti K."/>
            <person name="Ohm R.A."/>
            <person name="Kues U."/>
            <person name="Blanchette R.A."/>
            <person name="Grigoriev I.V."/>
            <person name="Minto R.E."/>
            <person name="Hibbett D.S."/>
        </authorList>
    </citation>
    <scope>NUCLEOTIDE SEQUENCE [LARGE SCALE GENOMIC DNA]</scope>
    <source>
        <strain evidence="3 4">FP15055 ss-10</strain>
    </source>
</reference>
<dbReference type="CDD" id="cd05288">
    <property type="entry name" value="PGDH"/>
    <property type="match status" value="1"/>
</dbReference>
<keyword evidence="4" id="KW-1185">Reference proteome</keyword>
<dbReference type="InterPro" id="IPR011032">
    <property type="entry name" value="GroES-like_sf"/>
</dbReference>
<dbReference type="Pfam" id="PF00107">
    <property type="entry name" value="ADH_zinc_N"/>
    <property type="match status" value="1"/>
</dbReference>
<organism evidence="3 4">
    <name type="scientific">Cylindrobasidium torrendii FP15055 ss-10</name>
    <dbReference type="NCBI Taxonomy" id="1314674"/>
    <lineage>
        <taxon>Eukaryota</taxon>
        <taxon>Fungi</taxon>
        <taxon>Dikarya</taxon>
        <taxon>Basidiomycota</taxon>
        <taxon>Agaricomycotina</taxon>
        <taxon>Agaricomycetes</taxon>
        <taxon>Agaricomycetidae</taxon>
        <taxon>Agaricales</taxon>
        <taxon>Marasmiineae</taxon>
        <taxon>Physalacriaceae</taxon>
        <taxon>Cylindrobasidium</taxon>
    </lineage>
</organism>
<name>A0A0D7B2R6_9AGAR</name>
<evidence type="ECO:0000313" key="3">
    <source>
        <dbReference type="EMBL" id="KIY64464.1"/>
    </source>
</evidence>
<dbReference type="EMBL" id="KN880634">
    <property type="protein sequence ID" value="KIY64464.1"/>
    <property type="molecule type" value="Genomic_DNA"/>
</dbReference>
<keyword evidence="1" id="KW-0560">Oxidoreductase</keyword>
<protein>
    <submittedName>
        <fullName evidence="3">NAD(P)-binding protein</fullName>
    </submittedName>
</protein>
<accession>A0A0D7B2R6</accession>
<dbReference type="PANTHER" id="PTHR43205:SF7">
    <property type="entry name" value="PROSTAGLANDIN REDUCTASE 1"/>
    <property type="match status" value="1"/>
</dbReference>
<dbReference type="GO" id="GO:0016628">
    <property type="term" value="F:oxidoreductase activity, acting on the CH-CH group of donors, NAD or NADP as acceptor"/>
    <property type="evidence" value="ECO:0007669"/>
    <property type="project" value="InterPro"/>
</dbReference>
<dbReference type="Proteomes" id="UP000054007">
    <property type="component" value="Unassembled WGS sequence"/>
</dbReference>
<dbReference type="Gene3D" id="3.40.50.720">
    <property type="entry name" value="NAD(P)-binding Rossmann-like Domain"/>
    <property type="match status" value="1"/>
</dbReference>